<accession>A0A9D4GG69</accession>
<dbReference type="Proteomes" id="UP000828390">
    <property type="component" value="Unassembled WGS sequence"/>
</dbReference>
<reference evidence="1" key="2">
    <citation type="submission" date="2020-11" db="EMBL/GenBank/DDBJ databases">
        <authorList>
            <person name="McCartney M.A."/>
            <person name="Auch B."/>
            <person name="Kono T."/>
            <person name="Mallez S."/>
            <person name="Becker A."/>
            <person name="Gohl D.M."/>
            <person name="Silverstein K.A.T."/>
            <person name="Koren S."/>
            <person name="Bechman K.B."/>
            <person name="Herman A."/>
            <person name="Abrahante J.E."/>
            <person name="Garbe J."/>
        </authorList>
    </citation>
    <scope>NUCLEOTIDE SEQUENCE</scope>
    <source>
        <strain evidence="1">Duluth1</strain>
        <tissue evidence="1">Whole animal</tissue>
    </source>
</reference>
<evidence type="ECO:0000313" key="2">
    <source>
        <dbReference type="Proteomes" id="UP000828390"/>
    </source>
</evidence>
<dbReference type="AlphaFoldDB" id="A0A9D4GG69"/>
<dbReference type="EMBL" id="JAIWYP010000005">
    <property type="protein sequence ID" value="KAH3816188.1"/>
    <property type="molecule type" value="Genomic_DNA"/>
</dbReference>
<gene>
    <name evidence="1" type="ORF">DPMN_117699</name>
</gene>
<organism evidence="1 2">
    <name type="scientific">Dreissena polymorpha</name>
    <name type="common">Zebra mussel</name>
    <name type="synonym">Mytilus polymorpha</name>
    <dbReference type="NCBI Taxonomy" id="45954"/>
    <lineage>
        <taxon>Eukaryota</taxon>
        <taxon>Metazoa</taxon>
        <taxon>Spiralia</taxon>
        <taxon>Lophotrochozoa</taxon>
        <taxon>Mollusca</taxon>
        <taxon>Bivalvia</taxon>
        <taxon>Autobranchia</taxon>
        <taxon>Heteroconchia</taxon>
        <taxon>Euheterodonta</taxon>
        <taxon>Imparidentia</taxon>
        <taxon>Neoheterodontei</taxon>
        <taxon>Myida</taxon>
        <taxon>Dreissenoidea</taxon>
        <taxon>Dreissenidae</taxon>
        <taxon>Dreissena</taxon>
    </lineage>
</organism>
<name>A0A9D4GG69_DREPO</name>
<comment type="caution">
    <text evidence="1">The sequence shown here is derived from an EMBL/GenBank/DDBJ whole genome shotgun (WGS) entry which is preliminary data.</text>
</comment>
<proteinExistence type="predicted"/>
<sequence>MSLTARLLPKDGGYTLKLLSSNKMRQSSDQINTDHHDNINLLSTKSFSMFFFFIITIMTTKRQEEIWYLSY</sequence>
<keyword evidence="2" id="KW-1185">Reference proteome</keyword>
<evidence type="ECO:0000313" key="1">
    <source>
        <dbReference type="EMBL" id="KAH3816188.1"/>
    </source>
</evidence>
<protein>
    <submittedName>
        <fullName evidence="1">Uncharacterized protein</fullName>
    </submittedName>
</protein>
<reference evidence="1" key="1">
    <citation type="journal article" date="2019" name="bioRxiv">
        <title>The Genome of the Zebra Mussel, Dreissena polymorpha: A Resource for Invasive Species Research.</title>
        <authorList>
            <person name="McCartney M.A."/>
            <person name="Auch B."/>
            <person name="Kono T."/>
            <person name="Mallez S."/>
            <person name="Zhang Y."/>
            <person name="Obille A."/>
            <person name="Becker A."/>
            <person name="Abrahante J.E."/>
            <person name="Garbe J."/>
            <person name="Badalamenti J.P."/>
            <person name="Herman A."/>
            <person name="Mangelson H."/>
            <person name="Liachko I."/>
            <person name="Sullivan S."/>
            <person name="Sone E.D."/>
            <person name="Koren S."/>
            <person name="Silverstein K.A.T."/>
            <person name="Beckman K.B."/>
            <person name="Gohl D.M."/>
        </authorList>
    </citation>
    <scope>NUCLEOTIDE SEQUENCE</scope>
    <source>
        <strain evidence="1">Duluth1</strain>
        <tissue evidence="1">Whole animal</tissue>
    </source>
</reference>